<evidence type="ECO:0000313" key="8">
    <source>
        <dbReference type="EMBL" id="CAL1571816.1"/>
    </source>
</evidence>
<protein>
    <recommendedName>
        <fullName evidence="7">G-protein coupled receptors family 1 profile domain-containing protein</fullName>
    </recommendedName>
</protein>
<dbReference type="GO" id="GO:0005549">
    <property type="term" value="F:odorant binding"/>
    <property type="evidence" value="ECO:0007669"/>
    <property type="project" value="TreeGrafter"/>
</dbReference>
<reference evidence="8 9" key="1">
    <citation type="submission" date="2024-04" db="EMBL/GenBank/DDBJ databases">
        <authorList>
            <person name="Waldvogel A.-M."/>
            <person name="Schoenle A."/>
        </authorList>
    </citation>
    <scope>NUCLEOTIDE SEQUENCE [LARGE SCALE GENOMIC DNA]</scope>
</reference>
<evidence type="ECO:0000256" key="2">
    <source>
        <dbReference type="ARBA" id="ARBA00022692"/>
    </source>
</evidence>
<keyword evidence="9" id="KW-1185">Reference proteome</keyword>
<name>A0AAV2J2E2_KNICA</name>
<accession>A0AAV2J2E2</accession>
<dbReference type="InterPro" id="IPR052921">
    <property type="entry name" value="GPCR1_Superfamily_Member"/>
</dbReference>
<dbReference type="Proteomes" id="UP001497482">
    <property type="component" value="Chromosome 10"/>
</dbReference>
<feature type="transmembrane region" description="Helical" evidence="6">
    <location>
        <begin position="23"/>
        <end position="46"/>
    </location>
</feature>
<feature type="transmembrane region" description="Helical" evidence="6">
    <location>
        <begin position="101"/>
        <end position="119"/>
    </location>
</feature>
<evidence type="ECO:0000256" key="3">
    <source>
        <dbReference type="ARBA" id="ARBA00022989"/>
    </source>
</evidence>
<keyword evidence="3 6" id="KW-1133">Transmembrane helix</keyword>
<dbReference type="PROSITE" id="PS50262">
    <property type="entry name" value="G_PROTEIN_RECEP_F1_2"/>
    <property type="match status" value="1"/>
</dbReference>
<feature type="domain" description="G-protein coupled receptors family 1 profile" evidence="7">
    <location>
        <begin position="40"/>
        <end position="131"/>
    </location>
</feature>
<dbReference type="GO" id="GO:0004930">
    <property type="term" value="F:G protein-coupled receptor activity"/>
    <property type="evidence" value="ECO:0007669"/>
    <property type="project" value="InterPro"/>
</dbReference>
<keyword evidence="4 6" id="KW-0472">Membrane</keyword>
<keyword evidence="5" id="KW-0807">Transducer</keyword>
<comment type="subcellular location">
    <subcellularLocation>
        <location evidence="1">Membrane</location>
        <topology evidence="1">Multi-pass membrane protein</topology>
    </subcellularLocation>
</comment>
<dbReference type="PROSITE" id="PS00237">
    <property type="entry name" value="G_PROTEIN_RECEP_F1_1"/>
    <property type="match status" value="1"/>
</dbReference>
<feature type="transmembrane region" description="Helical" evidence="6">
    <location>
        <begin position="58"/>
        <end position="81"/>
    </location>
</feature>
<dbReference type="PANTHER" id="PTHR26451">
    <property type="entry name" value="G_PROTEIN_RECEP_F1_2 DOMAIN-CONTAINING PROTEIN"/>
    <property type="match status" value="1"/>
</dbReference>
<feature type="transmembrane region" description="Helical" evidence="6">
    <location>
        <begin position="131"/>
        <end position="150"/>
    </location>
</feature>
<gene>
    <name evidence="8" type="ORF">KC01_LOCUS3897</name>
</gene>
<dbReference type="InterPro" id="IPR000725">
    <property type="entry name" value="Olfact_rcpt"/>
</dbReference>
<dbReference type="Pfam" id="PF13853">
    <property type="entry name" value="7tm_4"/>
    <property type="match status" value="1"/>
</dbReference>
<sequence>MNGTYNISPHVILLSYNLPPASIIPAFIFASLGYAIILFCNLILIFTIILNKSLHQPLYLILINLPINDLIGSSAFFIQALKQIAWKSQTVSYTACVTQAFFIHIYACGATFIITSMAYDRYVAICWPLRFIGVSTLIFPPTLNPIIYGLKTKEIRVKVTQFFMNSISKIR</sequence>
<dbReference type="GO" id="GO:0016020">
    <property type="term" value="C:membrane"/>
    <property type="evidence" value="ECO:0007669"/>
    <property type="project" value="UniProtKB-SubCell"/>
</dbReference>
<dbReference type="SUPFAM" id="SSF81321">
    <property type="entry name" value="Family A G protein-coupled receptor-like"/>
    <property type="match status" value="1"/>
</dbReference>
<evidence type="ECO:0000256" key="6">
    <source>
        <dbReference type="SAM" id="Phobius"/>
    </source>
</evidence>
<evidence type="ECO:0000256" key="5">
    <source>
        <dbReference type="ARBA" id="ARBA00023224"/>
    </source>
</evidence>
<keyword evidence="2 6" id="KW-0812">Transmembrane</keyword>
<organism evidence="8 9">
    <name type="scientific">Knipowitschia caucasica</name>
    <name type="common">Caucasian dwarf goby</name>
    <name type="synonym">Pomatoschistus caucasicus</name>
    <dbReference type="NCBI Taxonomy" id="637954"/>
    <lineage>
        <taxon>Eukaryota</taxon>
        <taxon>Metazoa</taxon>
        <taxon>Chordata</taxon>
        <taxon>Craniata</taxon>
        <taxon>Vertebrata</taxon>
        <taxon>Euteleostomi</taxon>
        <taxon>Actinopterygii</taxon>
        <taxon>Neopterygii</taxon>
        <taxon>Teleostei</taxon>
        <taxon>Neoteleostei</taxon>
        <taxon>Acanthomorphata</taxon>
        <taxon>Gobiaria</taxon>
        <taxon>Gobiiformes</taxon>
        <taxon>Gobioidei</taxon>
        <taxon>Gobiidae</taxon>
        <taxon>Gobiinae</taxon>
        <taxon>Knipowitschia</taxon>
    </lineage>
</organism>
<dbReference type="EMBL" id="OZ035832">
    <property type="protein sequence ID" value="CAL1571816.1"/>
    <property type="molecule type" value="Genomic_DNA"/>
</dbReference>
<evidence type="ECO:0000256" key="1">
    <source>
        <dbReference type="ARBA" id="ARBA00004141"/>
    </source>
</evidence>
<evidence type="ECO:0000259" key="7">
    <source>
        <dbReference type="PROSITE" id="PS50262"/>
    </source>
</evidence>
<dbReference type="InterPro" id="IPR017452">
    <property type="entry name" value="GPCR_Rhodpsn_7TM"/>
</dbReference>
<dbReference type="Gene3D" id="1.20.1070.10">
    <property type="entry name" value="Rhodopsin 7-helix transmembrane proteins"/>
    <property type="match status" value="1"/>
</dbReference>
<dbReference type="PANTHER" id="PTHR26451:SF854">
    <property type="entry name" value="ODORANT RECEPTOR-RELATED"/>
    <property type="match status" value="1"/>
</dbReference>
<evidence type="ECO:0000256" key="4">
    <source>
        <dbReference type="ARBA" id="ARBA00023136"/>
    </source>
</evidence>
<dbReference type="GO" id="GO:0004984">
    <property type="term" value="F:olfactory receptor activity"/>
    <property type="evidence" value="ECO:0007669"/>
    <property type="project" value="InterPro"/>
</dbReference>
<dbReference type="AlphaFoldDB" id="A0AAV2J2E2"/>
<proteinExistence type="predicted"/>
<dbReference type="InterPro" id="IPR000276">
    <property type="entry name" value="GPCR_Rhodpsn"/>
</dbReference>
<evidence type="ECO:0000313" key="9">
    <source>
        <dbReference type="Proteomes" id="UP001497482"/>
    </source>
</evidence>